<dbReference type="EMBL" id="JBFTWV010000097">
    <property type="protein sequence ID" value="KAL2787407.1"/>
    <property type="molecule type" value="Genomic_DNA"/>
</dbReference>
<dbReference type="Pfam" id="PF01966">
    <property type="entry name" value="HD"/>
    <property type="match status" value="1"/>
</dbReference>
<evidence type="ECO:0000313" key="2">
    <source>
        <dbReference type="EMBL" id="KAL2787407.1"/>
    </source>
</evidence>
<proteinExistence type="predicted"/>
<comment type="caution">
    <text evidence="2">The sequence shown here is derived from an EMBL/GenBank/DDBJ whole genome shotgun (WGS) entry which is preliminary data.</text>
</comment>
<reference evidence="2 3" key="1">
    <citation type="submission" date="2024-07" db="EMBL/GenBank/DDBJ databases">
        <title>Section-level genome sequencing and comparative genomics of Aspergillus sections Usti and Cavernicolus.</title>
        <authorList>
            <consortium name="Lawrence Berkeley National Laboratory"/>
            <person name="Nybo J.L."/>
            <person name="Vesth T.C."/>
            <person name="Theobald S."/>
            <person name="Frisvad J.C."/>
            <person name="Larsen T.O."/>
            <person name="Kjaerboelling I."/>
            <person name="Rothschild-Mancinelli K."/>
            <person name="Lyhne E.K."/>
            <person name="Kogle M.E."/>
            <person name="Barry K."/>
            <person name="Clum A."/>
            <person name="Na H."/>
            <person name="Ledsgaard L."/>
            <person name="Lin J."/>
            <person name="Lipzen A."/>
            <person name="Kuo A."/>
            <person name="Riley R."/>
            <person name="Mondo S."/>
            <person name="Labutti K."/>
            <person name="Haridas S."/>
            <person name="Pangalinan J."/>
            <person name="Salamov A.A."/>
            <person name="Simmons B.A."/>
            <person name="Magnuson J.K."/>
            <person name="Chen J."/>
            <person name="Drula E."/>
            <person name="Henrissat B."/>
            <person name="Wiebenga A."/>
            <person name="Lubbers R.J."/>
            <person name="Gomes A.C."/>
            <person name="Makela M.R."/>
            <person name="Stajich J."/>
            <person name="Grigoriev I.V."/>
            <person name="Mortensen U.H."/>
            <person name="De Vries R.P."/>
            <person name="Baker S.E."/>
            <person name="Andersen M.R."/>
        </authorList>
    </citation>
    <scope>NUCLEOTIDE SEQUENCE [LARGE SCALE GENOMIC DNA]</scope>
    <source>
        <strain evidence="2 3">CBS 209.92</strain>
    </source>
</reference>
<gene>
    <name evidence="2" type="ORF">BJX66DRAFT_310920</name>
</gene>
<dbReference type="NCBIfam" id="TIGR03401">
    <property type="entry name" value="cyanamide_fam"/>
    <property type="match status" value="1"/>
</dbReference>
<dbReference type="PANTHER" id="PTHR35569:SF1">
    <property type="entry name" value="CYANAMIDE HYDRATASE DDI2-RELATED"/>
    <property type="match status" value="1"/>
</dbReference>
<accession>A0ABR4FWR5</accession>
<protein>
    <recommendedName>
        <fullName evidence="1">HD domain-containing protein</fullName>
    </recommendedName>
</protein>
<dbReference type="InterPro" id="IPR006674">
    <property type="entry name" value="HD_domain"/>
</dbReference>
<evidence type="ECO:0000313" key="3">
    <source>
        <dbReference type="Proteomes" id="UP001610563"/>
    </source>
</evidence>
<dbReference type="CDD" id="cd00077">
    <property type="entry name" value="HDc"/>
    <property type="match status" value="1"/>
</dbReference>
<feature type="domain" description="HD" evidence="1">
    <location>
        <begin position="65"/>
        <end position="183"/>
    </location>
</feature>
<dbReference type="SMART" id="SM00471">
    <property type="entry name" value="HDc"/>
    <property type="match status" value="1"/>
</dbReference>
<dbReference type="Proteomes" id="UP001610563">
    <property type="component" value="Unassembled WGS sequence"/>
</dbReference>
<sequence length="246" mass="27384">MSSTPEKTYGFTPVPSSPESLFTTSSILKSRVPPPCIPVSATPIPSTPLSKRIQVYAKSHLPEPTYNHSLRVYHYGLAIKRYAFPEWEFDDETYFLTCLLHDIGTTGKNLRGTRLSFEYFGGYLALDVLQHDHDADKKGTAAAPRAQAESVAEAIIRHQDLRDVGSITAVGQLVQLATIFDNTGGHAHLIHEDTVKDVIQHYPRLKWSSCFANTVEEEVGLKPWAHTTVLGDFKGHILGNPLNRFE</sequence>
<evidence type="ECO:0000259" key="1">
    <source>
        <dbReference type="PROSITE" id="PS51831"/>
    </source>
</evidence>
<dbReference type="InterPro" id="IPR017771">
    <property type="entry name" value="Cyanamide_hydratase_HD"/>
</dbReference>
<dbReference type="PROSITE" id="PS51831">
    <property type="entry name" value="HD"/>
    <property type="match status" value="1"/>
</dbReference>
<keyword evidence="3" id="KW-1185">Reference proteome</keyword>
<dbReference type="PANTHER" id="PTHR35569">
    <property type="entry name" value="CYANAMIDE HYDRATASE DDI2-RELATED"/>
    <property type="match status" value="1"/>
</dbReference>
<organism evidence="2 3">
    <name type="scientific">Aspergillus keveii</name>
    <dbReference type="NCBI Taxonomy" id="714993"/>
    <lineage>
        <taxon>Eukaryota</taxon>
        <taxon>Fungi</taxon>
        <taxon>Dikarya</taxon>
        <taxon>Ascomycota</taxon>
        <taxon>Pezizomycotina</taxon>
        <taxon>Eurotiomycetes</taxon>
        <taxon>Eurotiomycetidae</taxon>
        <taxon>Eurotiales</taxon>
        <taxon>Aspergillaceae</taxon>
        <taxon>Aspergillus</taxon>
        <taxon>Aspergillus subgen. Nidulantes</taxon>
    </lineage>
</organism>
<dbReference type="Gene3D" id="1.10.3210.10">
    <property type="entry name" value="Hypothetical protein af1432"/>
    <property type="match status" value="1"/>
</dbReference>
<dbReference type="InterPro" id="IPR003607">
    <property type="entry name" value="HD/PDEase_dom"/>
</dbReference>
<name>A0ABR4FWR5_9EURO</name>
<dbReference type="SUPFAM" id="SSF109604">
    <property type="entry name" value="HD-domain/PDEase-like"/>
    <property type="match status" value="1"/>
</dbReference>